<organism evidence="1 2">
    <name type="scientific">Cronartium quercuum f. sp. fusiforme G11</name>
    <dbReference type="NCBI Taxonomy" id="708437"/>
    <lineage>
        <taxon>Eukaryota</taxon>
        <taxon>Fungi</taxon>
        <taxon>Dikarya</taxon>
        <taxon>Basidiomycota</taxon>
        <taxon>Pucciniomycotina</taxon>
        <taxon>Pucciniomycetes</taxon>
        <taxon>Pucciniales</taxon>
        <taxon>Coleosporiaceae</taxon>
        <taxon>Cronartium</taxon>
    </lineage>
</organism>
<dbReference type="EMBL" id="MU167285">
    <property type="protein sequence ID" value="KAG0144956.1"/>
    <property type="molecule type" value="Genomic_DNA"/>
</dbReference>
<name>A0A9P6NDW4_9BASI</name>
<reference evidence="1" key="1">
    <citation type="submission" date="2013-11" db="EMBL/GenBank/DDBJ databases">
        <title>Genome sequence of the fusiform rust pathogen reveals effectors for host alternation and coevolution with pine.</title>
        <authorList>
            <consortium name="DOE Joint Genome Institute"/>
            <person name="Smith K."/>
            <person name="Pendleton A."/>
            <person name="Kubisiak T."/>
            <person name="Anderson C."/>
            <person name="Salamov A."/>
            <person name="Aerts A."/>
            <person name="Riley R."/>
            <person name="Clum A."/>
            <person name="Lindquist E."/>
            <person name="Ence D."/>
            <person name="Campbell M."/>
            <person name="Kronenberg Z."/>
            <person name="Feau N."/>
            <person name="Dhillon B."/>
            <person name="Hamelin R."/>
            <person name="Burleigh J."/>
            <person name="Smith J."/>
            <person name="Yandell M."/>
            <person name="Nelson C."/>
            <person name="Grigoriev I."/>
            <person name="Davis J."/>
        </authorList>
    </citation>
    <scope>NUCLEOTIDE SEQUENCE</scope>
    <source>
        <strain evidence="1">G11</strain>
    </source>
</reference>
<accession>A0A9P6NDW4</accession>
<evidence type="ECO:0000313" key="1">
    <source>
        <dbReference type="EMBL" id="KAG0144956.1"/>
    </source>
</evidence>
<sequence>MLLRNLVINLMHNHPELAASLTLEDFVGFVLAAKVVHRSEAGFGLSPIVASVLPFLSNTLKLSISPISVEQL</sequence>
<proteinExistence type="predicted"/>
<dbReference type="Proteomes" id="UP000886653">
    <property type="component" value="Unassembled WGS sequence"/>
</dbReference>
<keyword evidence="2" id="KW-1185">Reference proteome</keyword>
<evidence type="ECO:0000313" key="2">
    <source>
        <dbReference type="Proteomes" id="UP000886653"/>
    </source>
</evidence>
<dbReference type="OrthoDB" id="10668258at2759"/>
<comment type="caution">
    <text evidence="1">The sequence shown here is derived from an EMBL/GenBank/DDBJ whole genome shotgun (WGS) entry which is preliminary data.</text>
</comment>
<protein>
    <submittedName>
        <fullName evidence="1">Uncharacterized protein</fullName>
    </submittedName>
</protein>
<gene>
    <name evidence="1" type="ORF">CROQUDRAFT_592509</name>
</gene>
<dbReference type="AlphaFoldDB" id="A0A9P6NDW4"/>